<dbReference type="EMBL" id="SNXS01000002">
    <property type="protein sequence ID" value="TDP72504.1"/>
    <property type="molecule type" value="Genomic_DNA"/>
</dbReference>
<dbReference type="Pfam" id="PF03466">
    <property type="entry name" value="LysR_substrate"/>
    <property type="match status" value="1"/>
</dbReference>
<dbReference type="SUPFAM" id="SSF46785">
    <property type="entry name" value="Winged helix' DNA-binding domain"/>
    <property type="match status" value="1"/>
</dbReference>
<gene>
    <name evidence="6" type="ORF">DES47_102249</name>
</gene>
<name>A0A4V6PV64_9BURK</name>
<dbReference type="GO" id="GO:0003700">
    <property type="term" value="F:DNA-binding transcription factor activity"/>
    <property type="evidence" value="ECO:0007669"/>
    <property type="project" value="InterPro"/>
</dbReference>
<evidence type="ECO:0000256" key="1">
    <source>
        <dbReference type="ARBA" id="ARBA00009437"/>
    </source>
</evidence>
<proteinExistence type="inferred from homology"/>
<keyword evidence="7" id="KW-1185">Reference proteome</keyword>
<dbReference type="Gene3D" id="3.40.190.10">
    <property type="entry name" value="Periplasmic binding protein-like II"/>
    <property type="match status" value="2"/>
</dbReference>
<reference evidence="6 7" key="1">
    <citation type="submission" date="2019-03" db="EMBL/GenBank/DDBJ databases">
        <title>Genomic Encyclopedia of Type Strains, Phase IV (KMG-IV): sequencing the most valuable type-strain genomes for metagenomic binning, comparative biology and taxonomic classification.</title>
        <authorList>
            <person name="Goeker M."/>
        </authorList>
    </citation>
    <scope>NUCLEOTIDE SEQUENCE [LARGE SCALE GENOMIC DNA]</scope>
    <source>
        <strain evidence="6 7">DSM 16998</strain>
    </source>
</reference>
<dbReference type="InterPro" id="IPR005119">
    <property type="entry name" value="LysR_subst-bd"/>
</dbReference>
<sequence>MELYQLTTFIAVAQERNLTRAAERVFTSVPAVSAQVKALEDELGVKLFDRTSRGMALTEAGDSLLLEARRTVDAAQRMRAAAAQLRGELSGQVRMGTVSDPVALRLGEVMVRLAERHPQVMLQLQQNLSLRTQAALRRGDLDCAYLMSAQEQVEGMELRRLTVIDLAVTLTRRQAAAGLPESLEALARLPWVSNSPECGLRLQQEALFREAGQPFPHGAMADTEGAVRGMVASGLGAGLMRLDQAQAAERAGELVIWPGWRAHTWLCWMAPVKQLPDPALAAVRDTVLEVWA</sequence>
<evidence type="ECO:0000313" key="7">
    <source>
        <dbReference type="Proteomes" id="UP000295361"/>
    </source>
</evidence>
<comment type="caution">
    <text evidence="6">The sequence shown here is derived from an EMBL/GenBank/DDBJ whole genome shotgun (WGS) entry which is preliminary data.</text>
</comment>
<dbReference type="PANTHER" id="PTHR30126:SF40">
    <property type="entry name" value="HTH-TYPE TRANSCRIPTIONAL REGULATOR GLTR"/>
    <property type="match status" value="1"/>
</dbReference>
<dbReference type="Gene3D" id="1.10.10.10">
    <property type="entry name" value="Winged helix-like DNA-binding domain superfamily/Winged helix DNA-binding domain"/>
    <property type="match status" value="1"/>
</dbReference>
<dbReference type="RefSeq" id="WP_133699964.1">
    <property type="nucleotide sequence ID" value="NZ_SNXS01000002.1"/>
</dbReference>
<dbReference type="CDD" id="cd05466">
    <property type="entry name" value="PBP2_LTTR_substrate"/>
    <property type="match status" value="1"/>
</dbReference>
<dbReference type="PANTHER" id="PTHR30126">
    <property type="entry name" value="HTH-TYPE TRANSCRIPTIONAL REGULATOR"/>
    <property type="match status" value="1"/>
</dbReference>
<feature type="domain" description="HTH lysR-type" evidence="5">
    <location>
        <begin position="1"/>
        <end position="58"/>
    </location>
</feature>
<dbReference type="SUPFAM" id="SSF53850">
    <property type="entry name" value="Periplasmic binding protein-like II"/>
    <property type="match status" value="1"/>
</dbReference>
<organism evidence="6 7">
    <name type="scientific">Roseateles toxinivorans</name>
    <dbReference type="NCBI Taxonomy" id="270368"/>
    <lineage>
        <taxon>Bacteria</taxon>
        <taxon>Pseudomonadati</taxon>
        <taxon>Pseudomonadota</taxon>
        <taxon>Betaproteobacteria</taxon>
        <taxon>Burkholderiales</taxon>
        <taxon>Sphaerotilaceae</taxon>
        <taxon>Roseateles</taxon>
    </lineage>
</organism>
<evidence type="ECO:0000256" key="4">
    <source>
        <dbReference type="ARBA" id="ARBA00023163"/>
    </source>
</evidence>
<comment type="similarity">
    <text evidence="1">Belongs to the LysR transcriptional regulatory family.</text>
</comment>
<keyword evidence="2" id="KW-0805">Transcription regulation</keyword>
<dbReference type="PROSITE" id="PS50931">
    <property type="entry name" value="HTH_LYSR"/>
    <property type="match status" value="1"/>
</dbReference>
<keyword evidence="3 6" id="KW-0238">DNA-binding</keyword>
<dbReference type="AlphaFoldDB" id="A0A4V6PV64"/>
<accession>A0A4V6PV64</accession>
<dbReference type="FunFam" id="1.10.10.10:FF:000001">
    <property type="entry name" value="LysR family transcriptional regulator"/>
    <property type="match status" value="1"/>
</dbReference>
<dbReference type="Pfam" id="PF00126">
    <property type="entry name" value="HTH_1"/>
    <property type="match status" value="1"/>
</dbReference>
<evidence type="ECO:0000256" key="2">
    <source>
        <dbReference type="ARBA" id="ARBA00023015"/>
    </source>
</evidence>
<dbReference type="InParanoid" id="A0A4V6PV64"/>
<dbReference type="PRINTS" id="PR00039">
    <property type="entry name" value="HTHLYSR"/>
</dbReference>
<dbReference type="InterPro" id="IPR036388">
    <property type="entry name" value="WH-like_DNA-bd_sf"/>
</dbReference>
<evidence type="ECO:0000259" key="5">
    <source>
        <dbReference type="PROSITE" id="PS50931"/>
    </source>
</evidence>
<dbReference type="OrthoDB" id="9803735at2"/>
<dbReference type="InterPro" id="IPR036390">
    <property type="entry name" value="WH_DNA-bd_sf"/>
</dbReference>
<dbReference type="GO" id="GO:0000976">
    <property type="term" value="F:transcription cis-regulatory region binding"/>
    <property type="evidence" value="ECO:0007669"/>
    <property type="project" value="TreeGrafter"/>
</dbReference>
<protein>
    <submittedName>
        <fullName evidence="6">DNA-binding transcriptional LysR family regulator</fullName>
    </submittedName>
</protein>
<dbReference type="InterPro" id="IPR000847">
    <property type="entry name" value="LysR_HTH_N"/>
</dbReference>
<evidence type="ECO:0000256" key="3">
    <source>
        <dbReference type="ARBA" id="ARBA00023125"/>
    </source>
</evidence>
<keyword evidence="4" id="KW-0804">Transcription</keyword>
<evidence type="ECO:0000313" key="6">
    <source>
        <dbReference type="EMBL" id="TDP72504.1"/>
    </source>
</evidence>
<dbReference type="Proteomes" id="UP000295361">
    <property type="component" value="Unassembled WGS sequence"/>
</dbReference>